<organism evidence="1 2">
    <name type="scientific">Purpureocillium lilacinum</name>
    <name type="common">Paecilomyces lilacinus</name>
    <dbReference type="NCBI Taxonomy" id="33203"/>
    <lineage>
        <taxon>Eukaryota</taxon>
        <taxon>Fungi</taxon>
        <taxon>Dikarya</taxon>
        <taxon>Ascomycota</taxon>
        <taxon>Pezizomycotina</taxon>
        <taxon>Sordariomycetes</taxon>
        <taxon>Hypocreomycetidae</taxon>
        <taxon>Hypocreales</taxon>
        <taxon>Ophiocordycipitaceae</taxon>
        <taxon>Purpureocillium</taxon>
    </lineage>
</organism>
<comment type="caution">
    <text evidence="1">The sequence shown here is derived from an EMBL/GenBank/DDBJ whole genome shotgun (WGS) entry which is preliminary data.</text>
</comment>
<dbReference type="EMBL" id="JBGNUJ010000006">
    <property type="protein sequence ID" value="KAL3959342.1"/>
    <property type="molecule type" value="Genomic_DNA"/>
</dbReference>
<proteinExistence type="predicted"/>
<accession>A0ACC4DTV1</accession>
<protein>
    <submittedName>
        <fullName evidence="1">Uncharacterized protein</fullName>
    </submittedName>
</protein>
<reference evidence="1" key="1">
    <citation type="submission" date="2024-12" db="EMBL/GenBank/DDBJ databases">
        <title>Comparative genomics and development of molecular markers within Purpureocillium lilacinum and among Purpureocillium species.</title>
        <authorList>
            <person name="Yeh Z.-Y."/>
            <person name="Ni N.-T."/>
            <person name="Lo P.-H."/>
            <person name="Mushyakhwo K."/>
            <person name="Lin C.-F."/>
            <person name="Nai Y.-S."/>
        </authorList>
    </citation>
    <scope>NUCLEOTIDE SEQUENCE</scope>
    <source>
        <strain evidence="1">NCHU-NPUST-175</strain>
    </source>
</reference>
<dbReference type="Proteomes" id="UP001638806">
    <property type="component" value="Unassembled WGS sequence"/>
</dbReference>
<evidence type="ECO:0000313" key="1">
    <source>
        <dbReference type="EMBL" id="KAL3959342.1"/>
    </source>
</evidence>
<name>A0ACC4DTV1_PURLI</name>
<evidence type="ECO:0000313" key="2">
    <source>
        <dbReference type="Proteomes" id="UP001638806"/>
    </source>
</evidence>
<gene>
    <name evidence="1" type="ORF">ACCO45_007504</name>
</gene>
<sequence>MWDCKTLPAGEKVCGNEEFCNAHRNKEGAVKRDYASEQECFNHHQLPKWAQKIEEEDGGR</sequence>
<keyword evidence="2" id="KW-1185">Reference proteome</keyword>